<dbReference type="Proteomes" id="UP000288716">
    <property type="component" value="Unassembled WGS sequence"/>
</dbReference>
<dbReference type="OrthoDB" id="6509606at2759"/>
<dbReference type="AlphaFoldDB" id="A0A443RUW8"/>
<comment type="caution">
    <text evidence="1">The sequence shown here is derived from an EMBL/GenBank/DDBJ whole genome shotgun (WGS) entry which is preliminary data.</text>
</comment>
<evidence type="ECO:0000313" key="2">
    <source>
        <dbReference type="Proteomes" id="UP000288716"/>
    </source>
</evidence>
<organism evidence="1 2">
    <name type="scientific">Leptotrombidium deliense</name>
    <dbReference type="NCBI Taxonomy" id="299467"/>
    <lineage>
        <taxon>Eukaryota</taxon>
        <taxon>Metazoa</taxon>
        <taxon>Ecdysozoa</taxon>
        <taxon>Arthropoda</taxon>
        <taxon>Chelicerata</taxon>
        <taxon>Arachnida</taxon>
        <taxon>Acari</taxon>
        <taxon>Acariformes</taxon>
        <taxon>Trombidiformes</taxon>
        <taxon>Prostigmata</taxon>
        <taxon>Anystina</taxon>
        <taxon>Parasitengona</taxon>
        <taxon>Trombiculoidea</taxon>
        <taxon>Trombiculidae</taxon>
        <taxon>Leptotrombidium</taxon>
    </lineage>
</organism>
<evidence type="ECO:0000313" key="1">
    <source>
        <dbReference type="EMBL" id="RWS19030.1"/>
    </source>
</evidence>
<accession>A0A443RUW8</accession>
<sequence length="153" mass="17888">MNTYHGEHNKKIIFVDKSMVVPYNPCLLMKYDCHINVEYCRSIMGIKYIYNNDEAKNAKISNEIRDYIDCRYLSASESAWRIFELPLHGRSHSVGRLPVHLPGVNRVLFEEGKESEAIAKNGDTKLTAFFQLNKIAKEARQIKYEDIPLQYKW</sequence>
<name>A0A443RUW8_9ACAR</name>
<reference evidence="1 2" key="1">
    <citation type="journal article" date="2018" name="Gigascience">
        <title>Genomes of trombidid mites reveal novel predicted allergens and laterally-transferred genes associated with secondary metabolism.</title>
        <authorList>
            <person name="Dong X."/>
            <person name="Chaisiri K."/>
            <person name="Xia D."/>
            <person name="Armstrong S.D."/>
            <person name="Fang Y."/>
            <person name="Donnelly M.J."/>
            <person name="Kadowaki T."/>
            <person name="McGarry J.W."/>
            <person name="Darby A.C."/>
            <person name="Makepeace B.L."/>
        </authorList>
    </citation>
    <scope>NUCLEOTIDE SEQUENCE [LARGE SCALE GENOMIC DNA]</scope>
    <source>
        <strain evidence="1">UoL-UT</strain>
    </source>
</reference>
<keyword evidence="2" id="KW-1185">Reference proteome</keyword>
<dbReference type="STRING" id="299467.A0A443RUW8"/>
<dbReference type="VEuPathDB" id="VectorBase:LDEU013010"/>
<gene>
    <name evidence="1" type="ORF">B4U80_11195</name>
</gene>
<protein>
    <submittedName>
        <fullName evidence="1">Uncharacterized protein</fullName>
    </submittedName>
</protein>
<dbReference type="EMBL" id="NCKV01031012">
    <property type="protein sequence ID" value="RWS19030.1"/>
    <property type="molecule type" value="Genomic_DNA"/>
</dbReference>
<proteinExistence type="predicted"/>